<dbReference type="EMBL" id="GBRH01200860">
    <property type="protein sequence ID" value="JAD97035.1"/>
    <property type="molecule type" value="Transcribed_RNA"/>
</dbReference>
<accession>A0A0A9EGQ2</accession>
<organism evidence="1">
    <name type="scientific">Arundo donax</name>
    <name type="common">Giant reed</name>
    <name type="synonym">Donax arundinaceus</name>
    <dbReference type="NCBI Taxonomy" id="35708"/>
    <lineage>
        <taxon>Eukaryota</taxon>
        <taxon>Viridiplantae</taxon>
        <taxon>Streptophyta</taxon>
        <taxon>Embryophyta</taxon>
        <taxon>Tracheophyta</taxon>
        <taxon>Spermatophyta</taxon>
        <taxon>Magnoliopsida</taxon>
        <taxon>Liliopsida</taxon>
        <taxon>Poales</taxon>
        <taxon>Poaceae</taxon>
        <taxon>PACMAD clade</taxon>
        <taxon>Arundinoideae</taxon>
        <taxon>Arundineae</taxon>
        <taxon>Arundo</taxon>
    </lineage>
</organism>
<reference evidence="1" key="1">
    <citation type="submission" date="2014-09" db="EMBL/GenBank/DDBJ databases">
        <authorList>
            <person name="Magalhaes I.L.F."/>
            <person name="Oliveira U."/>
            <person name="Santos F.R."/>
            <person name="Vidigal T.H.D.A."/>
            <person name="Brescovit A.D."/>
            <person name="Santos A.J."/>
        </authorList>
    </citation>
    <scope>NUCLEOTIDE SEQUENCE</scope>
    <source>
        <tissue evidence="1">Shoot tissue taken approximately 20 cm above the soil surface</tissue>
    </source>
</reference>
<reference evidence="1" key="2">
    <citation type="journal article" date="2015" name="Data Brief">
        <title>Shoot transcriptome of the giant reed, Arundo donax.</title>
        <authorList>
            <person name="Barrero R.A."/>
            <person name="Guerrero F.D."/>
            <person name="Moolhuijzen P."/>
            <person name="Goolsby J.A."/>
            <person name="Tidwell J."/>
            <person name="Bellgard S.E."/>
            <person name="Bellgard M.I."/>
        </authorList>
    </citation>
    <scope>NUCLEOTIDE SEQUENCE</scope>
    <source>
        <tissue evidence="1">Shoot tissue taken approximately 20 cm above the soil surface</tissue>
    </source>
</reference>
<proteinExistence type="predicted"/>
<name>A0A0A9EGQ2_ARUDO</name>
<sequence length="11" mass="1283">MLLSTKMMSLK</sequence>
<evidence type="ECO:0000313" key="1">
    <source>
        <dbReference type="EMBL" id="JAD97035.1"/>
    </source>
</evidence>
<protein>
    <submittedName>
        <fullName evidence="1">Uncharacterized protein</fullName>
    </submittedName>
</protein>